<dbReference type="AlphaFoldDB" id="A0A830BS01"/>
<dbReference type="Proteomes" id="UP000653305">
    <property type="component" value="Unassembled WGS sequence"/>
</dbReference>
<organism evidence="2 3">
    <name type="scientific">Phtheirospermum japonicum</name>
    <dbReference type="NCBI Taxonomy" id="374723"/>
    <lineage>
        <taxon>Eukaryota</taxon>
        <taxon>Viridiplantae</taxon>
        <taxon>Streptophyta</taxon>
        <taxon>Embryophyta</taxon>
        <taxon>Tracheophyta</taxon>
        <taxon>Spermatophyta</taxon>
        <taxon>Magnoliopsida</taxon>
        <taxon>eudicotyledons</taxon>
        <taxon>Gunneridae</taxon>
        <taxon>Pentapetalae</taxon>
        <taxon>asterids</taxon>
        <taxon>lamiids</taxon>
        <taxon>Lamiales</taxon>
        <taxon>Orobanchaceae</taxon>
        <taxon>Orobanchaceae incertae sedis</taxon>
        <taxon>Phtheirospermum</taxon>
    </lineage>
</organism>
<keyword evidence="1" id="KW-0732">Signal</keyword>
<keyword evidence="3" id="KW-1185">Reference proteome</keyword>
<proteinExistence type="predicted"/>
<evidence type="ECO:0008006" key="4">
    <source>
        <dbReference type="Google" id="ProtNLM"/>
    </source>
</evidence>
<name>A0A830BS01_9LAMI</name>
<dbReference type="EMBL" id="BMAC01000172">
    <property type="protein sequence ID" value="GFP88739.1"/>
    <property type="molecule type" value="Genomic_DNA"/>
</dbReference>
<comment type="caution">
    <text evidence="2">The sequence shown here is derived from an EMBL/GenBank/DDBJ whole genome shotgun (WGS) entry which is preliminary data.</text>
</comment>
<evidence type="ECO:0000313" key="3">
    <source>
        <dbReference type="Proteomes" id="UP000653305"/>
    </source>
</evidence>
<accession>A0A830BS01</accession>
<evidence type="ECO:0000313" key="2">
    <source>
        <dbReference type="EMBL" id="GFP88739.1"/>
    </source>
</evidence>
<reference evidence="2" key="1">
    <citation type="submission" date="2020-07" db="EMBL/GenBank/DDBJ databases">
        <title>Ethylene signaling mediates host invasion by parasitic plants.</title>
        <authorList>
            <person name="Yoshida S."/>
        </authorList>
    </citation>
    <scope>NUCLEOTIDE SEQUENCE</scope>
    <source>
        <strain evidence="2">Okayama</strain>
    </source>
</reference>
<sequence>MDILLLFVMLLCCRSVSFEVIQSREIPKESRVRKRGPPFMETSWQSSIMHVCSFRHRVALERDLAREEKEMAPFIRAP</sequence>
<evidence type="ECO:0000256" key="1">
    <source>
        <dbReference type="SAM" id="SignalP"/>
    </source>
</evidence>
<gene>
    <name evidence="2" type="ORF">PHJA_001017600</name>
</gene>
<feature type="signal peptide" evidence="1">
    <location>
        <begin position="1"/>
        <end position="18"/>
    </location>
</feature>
<feature type="chain" id="PRO_5032872279" description="Secreted protein" evidence="1">
    <location>
        <begin position="19"/>
        <end position="78"/>
    </location>
</feature>
<protein>
    <recommendedName>
        <fullName evidence="4">Secreted protein</fullName>
    </recommendedName>
</protein>